<sequence length="159" mass="18759">MTINKDRVLLALKHYVNVDDWDKGRGGLKLKVAEAKETNAYLEQVKFTITTYYQQLQLAGKEVTPQLLKSMFLGEDTDETYTLSKLMDYRYETASAALTWSTLKHYAVTRRYLEKFLVTRMNTTDIRIRDIDYKFIIDFETYLRSHKPADHFQPLKIMV</sequence>
<proteinExistence type="predicted"/>
<keyword evidence="5" id="KW-1185">Reference proteome</keyword>
<dbReference type="EMBL" id="SACK01000001">
    <property type="protein sequence ID" value="RVU02509.1"/>
    <property type="molecule type" value="Genomic_DNA"/>
</dbReference>
<dbReference type="Pfam" id="PF17293">
    <property type="entry name" value="Arm-DNA-bind_5"/>
    <property type="match status" value="1"/>
</dbReference>
<dbReference type="GO" id="GO:0003677">
    <property type="term" value="F:DNA binding"/>
    <property type="evidence" value="ECO:0007669"/>
    <property type="project" value="UniProtKB-KW"/>
</dbReference>
<evidence type="ECO:0008006" key="6">
    <source>
        <dbReference type="Google" id="ProtNLM"/>
    </source>
</evidence>
<keyword evidence="1" id="KW-0238">DNA-binding</keyword>
<dbReference type="RefSeq" id="WP_127702885.1">
    <property type="nucleotide sequence ID" value="NZ_SACK01000001.1"/>
</dbReference>
<feature type="domain" description="Arm DNA-binding" evidence="3">
    <location>
        <begin position="2"/>
        <end position="69"/>
    </location>
</feature>
<evidence type="ECO:0000259" key="2">
    <source>
        <dbReference type="Pfam" id="PF13102"/>
    </source>
</evidence>
<evidence type="ECO:0000259" key="3">
    <source>
        <dbReference type="Pfam" id="PF17293"/>
    </source>
</evidence>
<name>A0A437MY24_9SPHI</name>
<evidence type="ECO:0000313" key="4">
    <source>
        <dbReference type="EMBL" id="RVU02509.1"/>
    </source>
</evidence>
<reference evidence="4 5" key="1">
    <citation type="submission" date="2019-01" db="EMBL/GenBank/DDBJ databases">
        <authorList>
            <person name="Chen W.-M."/>
        </authorList>
    </citation>
    <scope>NUCLEOTIDE SEQUENCE [LARGE SCALE GENOMIC DNA]</scope>
    <source>
        <strain evidence="4 5">YBJ-36</strain>
    </source>
</reference>
<organism evidence="4 5">
    <name type="scientific">Mucilaginibacter limnophilus</name>
    <dbReference type="NCBI Taxonomy" id="1932778"/>
    <lineage>
        <taxon>Bacteria</taxon>
        <taxon>Pseudomonadati</taxon>
        <taxon>Bacteroidota</taxon>
        <taxon>Sphingobacteriia</taxon>
        <taxon>Sphingobacteriales</taxon>
        <taxon>Sphingobacteriaceae</taxon>
        <taxon>Mucilaginibacter</taxon>
    </lineage>
</organism>
<dbReference type="Proteomes" id="UP000282759">
    <property type="component" value="Unassembled WGS sequence"/>
</dbReference>
<dbReference type="InterPro" id="IPR010998">
    <property type="entry name" value="Integrase_recombinase_N"/>
</dbReference>
<feature type="domain" description="Phage integrase SAM-like" evidence="2">
    <location>
        <begin position="83"/>
        <end position="148"/>
    </location>
</feature>
<dbReference type="AlphaFoldDB" id="A0A437MY24"/>
<gene>
    <name evidence="4" type="ORF">EOD41_00790</name>
</gene>
<accession>A0A437MY24</accession>
<evidence type="ECO:0000256" key="1">
    <source>
        <dbReference type="ARBA" id="ARBA00023125"/>
    </source>
</evidence>
<dbReference type="Gene3D" id="1.10.150.130">
    <property type="match status" value="1"/>
</dbReference>
<dbReference type="OrthoDB" id="892893at2"/>
<dbReference type="InterPro" id="IPR025269">
    <property type="entry name" value="SAM-like_dom"/>
</dbReference>
<evidence type="ECO:0000313" key="5">
    <source>
        <dbReference type="Proteomes" id="UP000282759"/>
    </source>
</evidence>
<protein>
    <recommendedName>
        <fullName evidence="6">Phage integrase SAM-like domain-containing protein</fullName>
    </recommendedName>
</protein>
<comment type="caution">
    <text evidence="4">The sequence shown here is derived from an EMBL/GenBank/DDBJ whole genome shotgun (WGS) entry which is preliminary data.</text>
</comment>
<dbReference type="Pfam" id="PF13102">
    <property type="entry name" value="Phage_int_SAM_5"/>
    <property type="match status" value="1"/>
</dbReference>
<dbReference type="InterPro" id="IPR035386">
    <property type="entry name" value="Arm-DNA-bind_5"/>
</dbReference>